<dbReference type="AlphaFoldDB" id="A0A2Z2NQE1"/>
<accession>A0A2Z2NQE1</accession>
<keyword evidence="3" id="KW-1185">Reference proteome</keyword>
<evidence type="ECO:0000313" key="3">
    <source>
        <dbReference type="Proteomes" id="UP000250079"/>
    </source>
</evidence>
<dbReference type="KEGG" id="gai:IMCC3135_18135"/>
<evidence type="ECO:0008006" key="4">
    <source>
        <dbReference type="Google" id="ProtNLM"/>
    </source>
</evidence>
<dbReference type="EMBL" id="CP018632">
    <property type="protein sequence ID" value="ASJ73706.1"/>
    <property type="molecule type" value="Genomic_DNA"/>
</dbReference>
<proteinExistence type="predicted"/>
<keyword evidence="1" id="KW-0732">Signal</keyword>
<feature type="signal peptide" evidence="1">
    <location>
        <begin position="1"/>
        <end position="21"/>
    </location>
</feature>
<protein>
    <recommendedName>
        <fullName evidence="4">BON domain-containing protein</fullName>
    </recommendedName>
</protein>
<dbReference type="Proteomes" id="UP000250079">
    <property type="component" value="Chromosome"/>
</dbReference>
<gene>
    <name evidence="2" type="ORF">IMCC3135_18135</name>
</gene>
<dbReference type="Gene3D" id="3.30.1340.30">
    <property type="match status" value="1"/>
</dbReference>
<name>A0A2Z2NQE1_9GAMM</name>
<evidence type="ECO:0000256" key="1">
    <source>
        <dbReference type="SAM" id="SignalP"/>
    </source>
</evidence>
<evidence type="ECO:0000313" key="2">
    <source>
        <dbReference type="EMBL" id="ASJ73706.1"/>
    </source>
</evidence>
<feature type="chain" id="PRO_5016421226" description="BON domain-containing protein" evidence="1">
    <location>
        <begin position="22"/>
        <end position="99"/>
    </location>
</feature>
<sequence>MKKLTSASVVALLVLASPTYASHDLAKPPAEQAPVDNHISWHEFRHELGSYPGVTATIDHHGVITLAGHTDSSPEKQRISNLATQVRGTIEVNNLIGTD</sequence>
<organism evidence="2 3">
    <name type="scientific">Granulosicoccus antarcticus IMCC3135</name>
    <dbReference type="NCBI Taxonomy" id="1192854"/>
    <lineage>
        <taxon>Bacteria</taxon>
        <taxon>Pseudomonadati</taxon>
        <taxon>Pseudomonadota</taxon>
        <taxon>Gammaproteobacteria</taxon>
        <taxon>Chromatiales</taxon>
        <taxon>Granulosicoccaceae</taxon>
        <taxon>Granulosicoccus</taxon>
    </lineage>
</organism>
<reference evidence="2 3" key="1">
    <citation type="submission" date="2016-12" db="EMBL/GenBank/DDBJ databases">
        <authorList>
            <person name="Song W.-J."/>
            <person name="Kurnit D.M."/>
        </authorList>
    </citation>
    <scope>NUCLEOTIDE SEQUENCE [LARGE SCALE GENOMIC DNA]</scope>
    <source>
        <strain evidence="2 3">IMCC3135</strain>
    </source>
</reference>
<dbReference type="RefSeq" id="WP_088918847.1">
    <property type="nucleotide sequence ID" value="NZ_CP018632.1"/>
</dbReference>